<keyword evidence="5" id="KW-0235">DNA replication</keyword>
<dbReference type="InterPro" id="IPR027417">
    <property type="entry name" value="P-loop_NTPase"/>
</dbReference>
<evidence type="ECO:0000256" key="8">
    <source>
        <dbReference type="ARBA" id="ARBA00023125"/>
    </source>
</evidence>
<dbReference type="Gene3D" id="1.20.1050.90">
    <property type="entry name" value="RecF/RecN/SMC, N-terminal domain"/>
    <property type="match status" value="1"/>
</dbReference>
<dbReference type="GO" id="GO:0003697">
    <property type="term" value="F:single-stranded DNA binding"/>
    <property type="evidence" value="ECO:0007669"/>
    <property type="project" value="InterPro"/>
</dbReference>
<dbReference type="Gene3D" id="3.40.50.300">
    <property type="entry name" value="P-loop containing nucleotide triphosphate hydrolases"/>
    <property type="match status" value="1"/>
</dbReference>
<dbReference type="GO" id="GO:0005737">
    <property type="term" value="C:cytoplasm"/>
    <property type="evidence" value="ECO:0007669"/>
    <property type="project" value="UniProtKB-SubCell"/>
</dbReference>
<name>A0A6J6N0G7_9ZZZZ</name>
<evidence type="ECO:0000256" key="3">
    <source>
        <dbReference type="ARBA" id="ARBA00020170"/>
    </source>
</evidence>
<dbReference type="EMBL" id="CAEZXM010000010">
    <property type="protein sequence ID" value="CAB4679627.1"/>
    <property type="molecule type" value="Genomic_DNA"/>
</dbReference>
<dbReference type="GO" id="GO:0005524">
    <property type="term" value="F:ATP binding"/>
    <property type="evidence" value="ECO:0007669"/>
    <property type="project" value="UniProtKB-KW"/>
</dbReference>
<dbReference type="HAMAP" id="MF_00365">
    <property type="entry name" value="RecF"/>
    <property type="match status" value="1"/>
</dbReference>
<feature type="domain" description="RecF/RecN/SMC N-terminal" evidence="9">
    <location>
        <begin position="3"/>
        <end position="337"/>
    </location>
</feature>
<evidence type="ECO:0000256" key="1">
    <source>
        <dbReference type="ARBA" id="ARBA00004496"/>
    </source>
</evidence>
<dbReference type="NCBIfam" id="TIGR00611">
    <property type="entry name" value="recf"/>
    <property type="match status" value="1"/>
</dbReference>
<dbReference type="InterPro" id="IPR018078">
    <property type="entry name" value="DNA-binding_RecF_CS"/>
</dbReference>
<evidence type="ECO:0000256" key="7">
    <source>
        <dbReference type="ARBA" id="ARBA00022840"/>
    </source>
</evidence>
<dbReference type="InterPro" id="IPR001238">
    <property type="entry name" value="DNA-binding_RecF"/>
</dbReference>
<keyword evidence="7" id="KW-0067">ATP-binding</keyword>
<accession>A0A6J6N0G7</accession>
<evidence type="ECO:0000256" key="5">
    <source>
        <dbReference type="ARBA" id="ARBA00022705"/>
    </source>
</evidence>
<comment type="subcellular location">
    <subcellularLocation>
        <location evidence="1">Cytoplasm</location>
    </subcellularLocation>
</comment>
<dbReference type="GO" id="GO:0006260">
    <property type="term" value="P:DNA replication"/>
    <property type="evidence" value="ECO:0007669"/>
    <property type="project" value="UniProtKB-KW"/>
</dbReference>
<dbReference type="PANTHER" id="PTHR32182">
    <property type="entry name" value="DNA REPLICATION AND REPAIR PROTEIN RECF"/>
    <property type="match status" value="1"/>
</dbReference>
<organism evidence="10">
    <name type="scientific">freshwater metagenome</name>
    <dbReference type="NCBI Taxonomy" id="449393"/>
    <lineage>
        <taxon>unclassified sequences</taxon>
        <taxon>metagenomes</taxon>
        <taxon>ecological metagenomes</taxon>
    </lineage>
</organism>
<dbReference type="PROSITE" id="PS00618">
    <property type="entry name" value="RECF_2"/>
    <property type="match status" value="1"/>
</dbReference>
<evidence type="ECO:0000256" key="6">
    <source>
        <dbReference type="ARBA" id="ARBA00022741"/>
    </source>
</evidence>
<proteinExistence type="inferred from homology"/>
<protein>
    <recommendedName>
        <fullName evidence="3">DNA replication and repair protein RecF</fullName>
    </recommendedName>
</protein>
<dbReference type="PANTHER" id="PTHR32182:SF0">
    <property type="entry name" value="DNA REPLICATION AND REPAIR PROTEIN RECF"/>
    <property type="match status" value="1"/>
</dbReference>
<evidence type="ECO:0000256" key="4">
    <source>
        <dbReference type="ARBA" id="ARBA00022490"/>
    </source>
</evidence>
<gene>
    <name evidence="10" type="ORF">UFOPK2366_00110</name>
</gene>
<evidence type="ECO:0000256" key="2">
    <source>
        <dbReference type="ARBA" id="ARBA00008016"/>
    </source>
</evidence>
<dbReference type="Pfam" id="PF02463">
    <property type="entry name" value="SMC_N"/>
    <property type="match status" value="1"/>
</dbReference>
<dbReference type="SUPFAM" id="SSF52540">
    <property type="entry name" value="P-loop containing nucleoside triphosphate hydrolases"/>
    <property type="match status" value="1"/>
</dbReference>
<dbReference type="AlphaFoldDB" id="A0A6J6N0G7"/>
<sequence>MLVRSLELVDFRNYAATQLDFVAGTTAIVGDNGQGKTNLAESLAYLATLESFRGAPVDALIRNGTDTAIIRAQVVHDDGRELLIEAEINRNGRNRVMINRQRLARTRELLGVIRVSVFSPDDLALIKQGPGERRRLMDETLVALAVKNDALRLEIDRIIKQRNSLLKQCGGRINDDLAFTLDVWDSKLAQVGEQLGYARATLIARLAPMVLEAYEQLAGVPTPVELVYEPAWRNGGLLAALAAARHDDVRRQSSTVGPHRDDLEIWLNGLPARTHASQGEQRSLALALRLAAHRLVADKVGTPPILVLDDVLSELDVSRATALLANLPVGQVLITTASPLPTEAQPDRVLRISHGTVMP</sequence>
<dbReference type="GO" id="GO:0006302">
    <property type="term" value="P:double-strand break repair"/>
    <property type="evidence" value="ECO:0007669"/>
    <property type="project" value="TreeGrafter"/>
</dbReference>
<evidence type="ECO:0000313" key="10">
    <source>
        <dbReference type="EMBL" id="CAB4679627.1"/>
    </source>
</evidence>
<keyword evidence="6" id="KW-0547">Nucleotide-binding</keyword>
<dbReference type="GO" id="GO:0000731">
    <property type="term" value="P:DNA synthesis involved in DNA repair"/>
    <property type="evidence" value="ECO:0007669"/>
    <property type="project" value="TreeGrafter"/>
</dbReference>
<reference evidence="10" key="1">
    <citation type="submission" date="2020-05" db="EMBL/GenBank/DDBJ databases">
        <authorList>
            <person name="Chiriac C."/>
            <person name="Salcher M."/>
            <person name="Ghai R."/>
            <person name="Kavagutti S V."/>
        </authorList>
    </citation>
    <scope>NUCLEOTIDE SEQUENCE</scope>
</reference>
<dbReference type="InterPro" id="IPR003395">
    <property type="entry name" value="RecF/RecN/SMC_N"/>
</dbReference>
<keyword evidence="8" id="KW-0238">DNA-binding</keyword>
<comment type="similarity">
    <text evidence="2">Belongs to the RecF family.</text>
</comment>
<keyword evidence="4" id="KW-0963">Cytoplasm</keyword>
<evidence type="ECO:0000259" key="9">
    <source>
        <dbReference type="Pfam" id="PF02463"/>
    </source>
</evidence>
<dbReference type="InterPro" id="IPR042174">
    <property type="entry name" value="RecF_2"/>
</dbReference>